<organism evidence="1 2">
    <name type="scientific">Theobroma cacao</name>
    <name type="common">Cacao</name>
    <name type="synonym">Cocoa</name>
    <dbReference type="NCBI Taxonomy" id="3641"/>
    <lineage>
        <taxon>Eukaryota</taxon>
        <taxon>Viridiplantae</taxon>
        <taxon>Streptophyta</taxon>
        <taxon>Embryophyta</taxon>
        <taxon>Tracheophyta</taxon>
        <taxon>Spermatophyta</taxon>
        <taxon>Magnoliopsida</taxon>
        <taxon>eudicotyledons</taxon>
        <taxon>Gunneridae</taxon>
        <taxon>Pentapetalae</taxon>
        <taxon>rosids</taxon>
        <taxon>malvids</taxon>
        <taxon>Malvales</taxon>
        <taxon>Malvaceae</taxon>
        <taxon>Byttnerioideae</taxon>
        <taxon>Theobroma</taxon>
    </lineage>
</organism>
<gene>
    <name evidence="1" type="ORF">TCM_014722</name>
</gene>
<reference evidence="1 2" key="1">
    <citation type="journal article" date="2013" name="Genome Biol.">
        <title>The genome sequence of the most widely cultivated cacao type and its use to identify candidate genes regulating pod color.</title>
        <authorList>
            <person name="Motamayor J.C."/>
            <person name="Mockaitis K."/>
            <person name="Schmutz J."/>
            <person name="Haiminen N."/>
            <person name="Iii D.L."/>
            <person name="Cornejo O."/>
            <person name="Findley S.D."/>
            <person name="Zheng P."/>
            <person name="Utro F."/>
            <person name="Royaert S."/>
            <person name="Saski C."/>
            <person name="Jenkins J."/>
            <person name="Podicheti R."/>
            <person name="Zhao M."/>
            <person name="Scheffler B.E."/>
            <person name="Stack J.C."/>
            <person name="Feltus F.A."/>
            <person name="Mustiga G.M."/>
            <person name="Amores F."/>
            <person name="Phillips W."/>
            <person name="Marelli J.P."/>
            <person name="May G.D."/>
            <person name="Shapiro H."/>
            <person name="Ma J."/>
            <person name="Bustamante C.D."/>
            <person name="Schnell R.J."/>
            <person name="Main D."/>
            <person name="Gilbert D."/>
            <person name="Parida L."/>
            <person name="Kuhn D.N."/>
        </authorList>
    </citation>
    <scope>NUCLEOTIDE SEQUENCE [LARGE SCALE GENOMIC DNA]</scope>
    <source>
        <strain evidence="2">cv. Matina 1-6</strain>
    </source>
</reference>
<dbReference type="Gramene" id="EOY22592">
    <property type="protein sequence ID" value="EOY22592"/>
    <property type="gene ID" value="TCM_014722"/>
</dbReference>
<evidence type="ECO:0000313" key="2">
    <source>
        <dbReference type="Proteomes" id="UP000026915"/>
    </source>
</evidence>
<dbReference type="Proteomes" id="UP000026915">
    <property type="component" value="Chromosome 3"/>
</dbReference>
<accession>A0A061G080</accession>
<name>A0A061G080_THECC</name>
<dbReference type="InParanoid" id="A0A061G080"/>
<dbReference type="EMBL" id="CM001881">
    <property type="protein sequence ID" value="EOY22592.1"/>
    <property type="molecule type" value="Genomic_DNA"/>
</dbReference>
<dbReference type="HOGENOM" id="CLU_2836375_0_0_1"/>
<keyword evidence="2" id="KW-1185">Reference proteome</keyword>
<evidence type="ECO:0000313" key="1">
    <source>
        <dbReference type="EMBL" id="EOY22592.1"/>
    </source>
</evidence>
<dbReference type="AlphaFoldDB" id="A0A061G080"/>
<protein>
    <submittedName>
        <fullName evidence="1">Uncharacterized protein</fullName>
    </submittedName>
</protein>
<proteinExistence type="predicted"/>
<sequence>MMQSVRTGNHVSQIASYLWGKESLSTNQTQTSIGSKCSLLFVTKPYIYSTWGLVRNFQFVDEKKLS</sequence>